<evidence type="ECO:0008006" key="2">
    <source>
        <dbReference type="Google" id="ProtNLM"/>
    </source>
</evidence>
<evidence type="ECO:0000313" key="1">
    <source>
        <dbReference type="EMBL" id="CAB4138541.1"/>
    </source>
</evidence>
<gene>
    <name evidence="1" type="ORF">UFOVP331_101</name>
</gene>
<protein>
    <recommendedName>
        <fullName evidence="2">HNHc domain containing protein</fullName>
    </recommendedName>
</protein>
<dbReference type="EMBL" id="LR796345">
    <property type="protein sequence ID" value="CAB4138541.1"/>
    <property type="molecule type" value="Genomic_DNA"/>
</dbReference>
<accession>A0A6J5LWS4</accession>
<reference evidence="1" key="1">
    <citation type="submission" date="2020-04" db="EMBL/GenBank/DDBJ databases">
        <authorList>
            <person name="Chiriac C."/>
            <person name="Salcher M."/>
            <person name="Ghai R."/>
            <person name="Kavagutti S V."/>
        </authorList>
    </citation>
    <scope>NUCLEOTIDE SEQUENCE</scope>
</reference>
<proteinExistence type="predicted"/>
<sequence>MPKARPLNKQDILAAMSQTKSNRSAARYLNCSYIHYKKWAKFYEATEENYSDLFEQHKNQAGKGIPKFLSNTPWGRKEPCIQKIIDGTEDPSPFNPQKIKHRMIQQGYLKEECSTCGFHERRLMDYKMPLILHFKDNNKKHWEPSNLQLLCYNCYFLYHKNVFDEKQIEKMEDHLPTRENLPTWEVDDYTQKRLEELGLYDVKVDNDPYDLVSRNKERNPG</sequence>
<name>A0A6J5LWS4_9CAUD</name>
<organism evidence="1">
    <name type="scientific">uncultured Caudovirales phage</name>
    <dbReference type="NCBI Taxonomy" id="2100421"/>
    <lineage>
        <taxon>Viruses</taxon>
        <taxon>Duplodnaviria</taxon>
        <taxon>Heunggongvirae</taxon>
        <taxon>Uroviricota</taxon>
        <taxon>Caudoviricetes</taxon>
        <taxon>Peduoviridae</taxon>
        <taxon>Maltschvirus</taxon>
        <taxon>Maltschvirus maltsch</taxon>
    </lineage>
</organism>